<gene>
    <name evidence="3" type="ORF">HOP12_06945</name>
</gene>
<evidence type="ECO:0000259" key="2">
    <source>
        <dbReference type="Pfam" id="PF01738"/>
    </source>
</evidence>
<comment type="caution">
    <text evidence="3">The sequence shown here is derived from an EMBL/GenBank/DDBJ whole genome shotgun (WGS) entry which is preliminary data.</text>
</comment>
<dbReference type="Proteomes" id="UP000580839">
    <property type="component" value="Unassembled WGS sequence"/>
</dbReference>
<dbReference type="Gene3D" id="3.40.50.1820">
    <property type="entry name" value="alpha/beta hydrolase"/>
    <property type="match status" value="1"/>
</dbReference>
<evidence type="ECO:0000256" key="1">
    <source>
        <dbReference type="SAM" id="SignalP"/>
    </source>
</evidence>
<keyword evidence="3" id="KW-0378">Hydrolase</keyword>
<dbReference type="InterPro" id="IPR002925">
    <property type="entry name" value="Dienelactn_hydro"/>
</dbReference>
<dbReference type="InterPro" id="IPR029058">
    <property type="entry name" value="AB_hydrolase_fold"/>
</dbReference>
<feature type="signal peptide" evidence="1">
    <location>
        <begin position="1"/>
        <end position="23"/>
    </location>
</feature>
<keyword evidence="1" id="KW-0732">Signal</keyword>
<dbReference type="EMBL" id="JABFRW010000077">
    <property type="protein sequence ID" value="NOT33890.1"/>
    <property type="molecule type" value="Genomic_DNA"/>
</dbReference>
<feature type="chain" id="PRO_5032604409" evidence="1">
    <location>
        <begin position="24"/>
        <end position="277"/>
    </location>
</feature>
<dbReference type="Pfam" id="PF01738">
    <property type="entry name" value="DLH"/>
    <property type="match status" value="1"/>
</dbReference>
<reference evidence="3 4" key="1">
    <citation type="submission" date="2020-04" db="EMBL/GenBank/DDBJ databases">
        <title>Metagenomic profiling of ammonia- and methane-oxidizing microorganisms in a Dutch drinking water treatment plant.</title>
        <authorList>
            <person name="Poghosyan L."/>
            <person name="Leucker S."/>
        </authorList>
    </citation>
    <scope>NUCLEOTIDE SEQUENCE [LARGE SCALE GENOMIC DNA]</scope>
    <source>
        <strain evidence="3">S-RSF-IL-03</strain>
    </source>
</reference>
<evidence type="ECO:0000313" key="4">
    <source>
        <dbReference type="Proteomes" id="UP000580839"/>
    </source>
</evidence>
<dbReference type="InterPro" id="IPR051049">
    <property type="entry name" value="Dienelactone_hydrolase-like"/>
</dbReference>
<dbReference type="SUPFAM" id="SSF53474">
    <property type="entry name" value="alpha/beta-Hydrolases"/>
    <property type="match status" value="1"/>
</dbReference>
<dbReference type="PANTHER" id="PTHR46623">
    <property type="entry name" value="CARBOXYMETHYLENEBUTENOLIDASE-RELATED"/>
    <property type="match status" value="1"/>
</dbReference>
<evidence type="ECO:0000313" key="3">
    <source>
        <dbReference type="EMBL" id="NOT33890.1"/>
    </source>
</evidence>
<proteinExistence type="predicted"/>
<accession>A0A849SR62</accession>
<protein>
    <submittedName>
        <fullName evidence="3">Dienelactone hydrolase family protein</fullName>
    </submittedName>
</protein>
<dbReference type="AlphaFoldDB" id="A0A849SR62"/>
<dbReference type="PANTHER" id="PTHR46623:SF6">
    <property type="entry name" value="ALPHA_BETA-HYDROLASES SUPERFAMILY PROTEIN"/>
    <property type="match status" value="1"/>
</dbReference>
<organism evidence="3 4">
    <name type="scientific">Eiseniibacteriota bacterium</name>
    <dbReference type="NCBI Taxonomy" id="2212470"/>
    <lineage>
        <taxon>Bacteria</taxon>
        <taxon>Candidatus Eiseniibacteriota</taxon>
    </lineage>
</organism>
<dbReference type="GO" id="GO:0016787">
    <property type="term" value="F:hydrolase activity"/>
    <property type="evidence" value="ECO:0007669"/>
    <property type="project" value="UniProtKB-KW"/>
</dbReference>
<name>A0A849SR62_UNCEI</name>
<feature type="domain" description="Dienelactone hydrolase" evidence="2">
    <location>
        <begin position="61"/>
        <end position="274"/>
    </location>
</feature>
<sequence length="277" mass="29256">MHSRLIRAFVALALASIISPAFAAAPATFPPGEADAKARLNSTPRHGEFIEVPSASGPRRAWISYPERSDRAGVVIVIHEIFGLSDWIRSVGDQLAADGFIAVVPDLLSGLGPGGGGTDSFPTRDDVVRGVRSLSASDADARLSSVRAWANRLPAANGKWATLGFCWGGARSFEMAAQDTAPDGAVVYYGAAPDSLTLTRVRAPILGHFGADDARVNGTLPPARVILAAADRSFEVQLHAGAGHGFLRQQADREGANLKAARAAWPSTVKFLRQRLK</sequence>